<dbReference type="InterPro" id="IPR001764">
    <property type="entry name" value="Glyco_hydro_3_N"/>
</dbReference>
<dbReference type="InterPro" id="IPR050226">
    <property type="entry name" value="NagZ_Beta-hexosaminidase"/>
</dbReference>
<organism evidence="5 6">
    <name type="scientific">Janthinobacterium svalbardensis</name>
    <dbReference type="NCBI Taxonomy" id="368607"/>
    <lineage>
        <taxon>Bacteria</taxon>
        <taxon>Pseudomonadati</taxon>
        <taxon>Pseudomonadota</taxon>
        <taxon>Betaproteobacteria</taxon>
        <taxon>Burkholderiales</taxon>
        <taxon>Oxalobacteraceae</taxon>
        <taxon>Janthinobacterium</taxon>
    </lineage>
</organism>
<dbReference type="PANTHER" id="PTHR30480:SF16">
    <property type="entry name" value="GLYCOSIDE HYDROLASE FAMILY 3 DOMAIN PROTEIN"/>
    <property type="match status" value="1"/>
</dbReference>
<dbReference type="Pfam" id="PF00933">
    <property type="entry name" value="Glyco_hydro_3"/>
    <property type="match status" value="1"/>
</dbReference>
<dbReference type="KEGG" id="jsv:CNX70_07530"/>
<reference evidence="5 6" key="1">
    <citation type="submission" date="2017-09" db="EMBL/GenBank/DDBJ databases">
        <title>Complete genome sequence of Janthinobacterium svalbardensis PAMC 27463.</title>
        <authorList>
            <person name="Cho Y.-J."/>
            <person name="Cho A."/>
            <person name="Kim O.-S."/>
            <person name="Lee J.-I."/>
        </authorList>
    </citation>
    <scope>NUCLEOTIDE SEQUENCE [LARGE SCALE GENOMIC DNA]</scope>
    <source>
        <strain evidence="5 6">PAMC 27463</strain>
    </source>
</reference>
<dbReference type="InterPro" id="IPR017853">
    <property type="entry name" value="GH"/>
</dbReference>
<evidence type="ECO:0000256" key="2">
    <source>
        <dbReference type="ARBA" id="ARBA00022801"/>
    </source>
</evidence>
<dbReference type="GO" id="GO:0004553">
    <property type="term" value="F:hydrolase activity, hydrolyzing O-glycosyl compounds"/>
    <property type="evidence" value="ECO:0007669"/>
    <property type="project" value="InterPro"/>
</dbReference>
<dbReference type="EMBL" id="CP023422">
    <property type="protein sequence ID" value="ATD60055.1"/>
    <property type="molecule type" value="Genomic_DNA"/>
</dbReference>
<dbReference type="PANTHER" id="PTHR30480">
    <property type="entry name" value="BETA-HEXOSAMINIDASE-RELATED"/>
    <property type="match status" value="1"/>
</dbReference>
<dbReference type="Gene3D" id="3.20.20.300">
    <property type="entry name" value="Glycoside hydrolase, family 3, N-terminal domain"/>
    <property type="match status" value="1"/>
</dbReference>
<evidence type="ECO:0000256" key="1">
    <source>
        <dbReference type="ARBA" id="ARBA00005336"/>
    </source>
</evidence>
<protein>
    <recommendedName>
        <fullName evidence="4">Glycoside hydrolase family 3 N-terminal domain-containing protein</fullName>
    </recommendedName>
</protein>
<proteinExistence type="inferred from homology"/>
<evidence type="ECO:0000256" key="3">
    <source>
        <dbReference type="ARBA" id="ARBA00023295"/>
    </source>
</evidence>
<evidence type="ECO:0000313" key="6">
    <source>
        <dbReference type="Proteomes" id="UP000218437"/>
    </source>
</evidence>
<keyword evidence="3" id="KW-0326">Glycosidase</keyword>
<name>A0A290WT17_9BURK</name>
<evidence type="ECO:0000313" key="5">
    <source>
        <dbReference type="EMBL" id="ATD60055.1"/>
    </source>
</evidence>
<dbReference type="RefSeq" id="WP_096234193.1">
    <property type="nucleotide sequence ID" value="NZ_CP023422.1"/>
</dbReference>
<dbReference type="AlphaFoldDB" id="A0A290WT17"/>
<dbReference type="InterPro" id="IPR036962">
    <property type="entry name" value="Glyco_hydro_3_N_sf"/>
</dbReference>
<feature type="domain" description="Glycoside hydrolase family 3 N-terminal" evidence="4">
    <location>
        <begin position="13"/>
        <end position="311"/>
    </location>
</feature>
<gene>
    <name evidence="5" type="ORF">CNX70_07530</name>
</gene>
<dbReference type="GO" id="GO:0009254">
    <property type="term" value="P:peptidoglycan turnover"/>
    <property type="evidence" value="ECO:0007669"/>
    <property type="project" value="TreeGrafter"/>
</dbReference>
<keyword evidence="6" id="KW-1185">Reference proteome</keyword>
<keyword evidence="2" id="KW-0378">Hydrolase</keyword>
<sequence length="342" mass="34933">MSAAIATDLRRLAGQLLMTGIPGTELDAATAQWLQASGVRAVCLRAANLRDAAQLTRLSADLRRALGPQALIAIDPAGMPPAYPAWLPQPPGAMDLCVLGDAELANGTGAATARGLRALGINWLLAPLINLDTGAARAPGAAQAFGGDPAQAAAMAQAWTAGCQAEGVACCARLYLPQHAASGQLPSVDKTRAQLEEHDFVPFRQAATQTASMLSAHVAYPALDASQPASLSHAVMHGLLRQQWGYGGVLLTPGIDAQGGHVGARALAAGADMALLADAAQLPAALDDVSAALASGALPLQAVGARLQRLAAMAARYPAASGVYAQEAADRIIMAEARRRCQ</sequence>
<comment type="similarity">
    <text evidence="1">Belongs to the glycosyl hydrolase 3 family.</text>
</comment>
<dbReference type="GO" id="GO:0005975">
    <property type="term" value="P:carbohydrate metabolic process"/>
    <property type="evidence" value="ECO:0007669"/>
    <property type="project" value="InterPro"/>
</dbReference>
<dbReference type="SUPFAM" id="SSF51445">
    <property type="entry name" value="(Trans)glycosidases"/>
    <property type="match status" value="1"/>
</dbReference>
<evidence type="ECO:0000259" key="4">
    <source>
        <dbReference type="Pfam" id="PF00933"/>
    </source>
</evidence>
<accession>A0A290WT17</accession>
<dbReference type="Proteomes" id="UP000218437">
    <property type="component" value="Chromosome"/>
</dbReference>